<evidence type="ECO:0000313" key="2">
    <source>
        <dbReference type="EMBL" id="MFD2601390.1"/>
    </source>
</evidence>
<dbReference type="Pfam" id="PF00535">
    <property type="entry name" value="Glycos_transf_2"/>
    <property type="match status" value="1"/>
</dbReference>
<dbReference type="CDD" id="cd00761">
    <property type="entry name" value="Glyco_tranf_GTA_type"/>
    <property type="match status" value="1"/>
</dbReference>
<dbReference type="InterPro" id="IPR029044">
    <property type="entry name" value="Nucleotide-diphossugar_trans"/>
</dbReference>
<evidence type="ECO:0000313" key="3">
    <source>
        <dbReference type="Proteomes" id="UP001597480"/>
    </source>
</evidence>
<reference evidence="3" key="1">
    <citation type="journal article" date="2019" name="Int. J. Syst. Evol. Microbiol.">
        <title>The Global Catalogue of Microorganisms (GCM) 10K type strain sequencing project: providing services to taxonomists for standard genome sequencing and annotation.</title>
        <authorList>
            <consortium name="The Broad Institute Genomics Platform"/>
            <consortium name="The Broad Institute Genome Sequencing Center for Infectious Disease"/>
            <person name="Wu L."/>
            <person name="Ma J."/>
        </authorList>
    </citation>
    <scope>NUCLEOTIDE SEQUENCE [LARGE SCALE GENOMIC DNA]</scope>
    <source>
        <strain evidence="3">KCTC 42107</strain>
    </source>
</reference>
<proteinExistence type="predicted"/>
<feature type="domain" description="Glycosyltransferase 2-like" evidence="1">
    <location>
        <begin position="5"/>
        <end position="128"/>
    </location>
</feature>
<organism evidence="2 3">
    <name type="scientific">Flavobacterium suzhouense</name>
    <dbReference type="NCBI Taxonomy" id="1529638"/>
    <lineage>
        <taxon>Bacteria</taxon>
        <taxon>Pseudomonadati</taxon>
        <taxon>Bacteroidota</taxon>
        <taxon>Flavobacteriia</taxon>
        <taxon>Flavobacteriales</taxon>
        <taxon>Flavobacteriaceae</taxon>
        <taxon>Flavobacterium</taxon>
    </lineage>
</organism>
<protein>
    <submittedName>
        <fullName evidence="2">Glycosyltransferase family 2 protein</fullName>
    </submittedName>
</protein>
<gene>
    <name evidence="2" type="ORF">ACFSR3_04925</name>
</gene>
<dbReference type="Proteomes" id="UP001597480">
    <property type="component" value="Unassembled WGS sequence"/>
</dbReference>
<evidence type="ECO:0000259" key="1">
    <source>
        <dbReference type="Pfam" id="PF00535"/>
    </source>
</evidence>
<dbReference type="Gene3D" id="3.90.550.10">
    <property type="entry name" value="Spore Coat Polysaccharide Biosynthesis Protein SpsA, Chain A"/>
    <property type="match status" value="1"/>
</dbReference>
<sequence length="307" mass="35292">MPFFSVVIPLYNKQNYITATLQSVLSQTFTDFEVVIINDVSTDESLKVATTVKDSRIRIINHEKNSGLSASRNTGIKNAHAEYVAFLDADDIWKPDFLKEIHNLIVNYPEADLFATKYEEIYPSNIAVIPSFSIGSGIIDNFFLRNLNKTIYCPSGLCVKKSTFDTIGLYDEKISMGEDVDFNIRAHLKYRMAYCNKPLIEYTMYSENQIMHSSLSGKTIVDHDYYEKANPGNKELKQYLDFHRYTMAKRYKLAGDMANYKKMVKAIHLDNLNYKQQILLYAPVFALKLIKMIKSKLIKKGINPTTY</sequence>
<dbReference type="RefSeq" id="WP_379819973.1">
    <property type="nucleotide sequence ID" value="NZ_JBHUMD010000006.1"/>
</dbReference>
<dbReference type="InterPro" id="IPR001173">
    <property type="entry name" value="Glyco_trans_2-like"/>
</dbReference>
<accession>A0ABW5NR27</accession>
<dbReference type="InterPro" id="IPR050834">
    <property type="entry name" value="Glycosyltransf_2"/>
</dbReference>
<comment type="caution">
    <text evidence="2">The sequence shown here is derived from an EMBL/GenBank/DDBJ whole genome shotgun (WGS) entry which is preliminary data.</text>
</comment>
<name>A0ABW5NR27_9FLAO</name>
<dbReference type="EMBL" id="JBHUMD010000006">
    <property type="protein sequence ID" value="MFD2601390.1"/>
    <property type="molecule type" value="Genomic_DNA"/>
</dbReference>
<dbReference type="SUPFAM" id="SSF53448">
    <property type="entry name" value="Nucleotide-diphospho-sugar transferases"/>
    <property type="match status" value="1"/>
</dbReference>
<dbReference type="PANTHER" id="PTHR43685:SF2">
    <property type="entry name" value="GLYCOSYLTRANSFERASE 2-LIKE DOMAIN-CONTAINING PROTEIN"/>
    <property type="match status" value="1"/>
</dbReference>
<dbReference type="PANTHER" id="PTHR43685">
    <property type="entry name" value="GLYCOSYLTRANSFERASE"/>
    <property type="match status" value="1"/>
</dbReference>
<keyword evidence="3" id="KW-1185">Reference proteome</keyword>